<dbReference type="AlphaFoldDB" id="A0AAF0EKN8"/>
<evidence type="ECO:0000313" key="3">
    <source>
        <dbReference type="Proteomes" id="UP001213623"/>
    </source>
</evidence>
<sequence length="130" mass="14588">MTQRRVDKSDPKLVSAIRPLTFPKAWEEEQRMGVYVTALSSLAYVIISDRLSLMASMAVVSPLPDLTALGLLFSSALIMNLKPHSKLKEGEHLSTNAYTSYFFSAVVTFFLAVQKVRMRLLIRQLVVKTP</sequence>
<accession>A0AAF0EKN8</accession>
<dbReference type="Proteomes" id="UP001213623">
    <property type="component" value="Chromosome 3"/>
</dbReference>
<keyword evidence="1" id="KW-0472">Membrane</keyword>
<organism evidence="2 3">
    <name type="scientific">Malassezia nana</name>
    <dbReference type="NCBI Taxonomy" id="180528"/>
    <lineage>
        <taxon>Eukaryota</taxon>
        <taxon>Fungi</taxon>
        <taxon>Dikarya</taxon>
        <taxon>Basidiomycota</taxon>
        <taxon>Ustilaginomycotina</taxon>
        <taxon>Malasseziomycetes</taxon>
        <taxon>Malasseziales</taxon>
        <taxon>Malasseziaceae</taxon>
        <taxon>Malassezia</taxon>
    </lineage>
</organism>
<dbReference type="EMBL" id="CP119894">
    <property type="protein sequence ID" value="WFD26531.1"/>
    <property type="molecule type" value="Genomic_DNA"/>
</dbReference>
<gene>
    <name evidence="2" type="ORF">MNAN1_001514</name>
</gene>
<name>A0AAF0EKN8_9BASI</name>
<proteinExistence type="predicted"/>
<evidence type="ECO:0000313" key="2">
    <source>
        <dbReference type="EMBL" id="WFD26531.1"/>
    </source>
</evidence>
<keyword evidence="1" id="KW-0812">Transmembrane</keyword>
<keyword evidence="3" id="KW-1185">Reference proteome</keyword>
<keyword evidence="1" id="KW-1133">Transmembrane helix</keyword>
<evidence type="ECO:0000256" key="1">
    <source>
        <dbReference type="SAM" id="Phobius"/>
    </source>
</evidence>
<feature type="transmembrane region" description="Helical" evidence="1">
    <location>
        <begin position="93"/>
        <end position="113"/>
    </location>
</feature>
<reference evidence="2" key="1">
    <citation type="submission" date="2023-03" db="EMBL/GenBank/DDBJ databases">
        <title>Mating type loci evolution in Malassezia.</title>
        <authorList>
            <person name="Coelho M.A."/>
        </authorList>
    </citation>
    <scope>NUCLEOTIDE SEQUENCE</scope>
    <source>
        <strain evidence="2">CBS 9557</strain>
    </source>
</reference>
<protein>
    <submittedName>
        <fullName evidence="2">Uncharacterized protein</fullName>
    </submittedName>
</protein>
<feature type="transmembrane region" description="Helical" evidence="1">
    <location>
        <begin position="63"/>
        <end position="81"/>
    </location>
</feature>